<feature type="domain" description="Plastocyanin-like" evidence="5">
    <location>
        <begin position="76"/>
        <end position="182"/>
    </location>
</feature>
<keyword evidence="7" id="KW-1185">Reference proteome</keyword>
<dbReference type="AlphaFoldDB" id="A0A0K8PIA5"/>
<evidence type="ECO:0000256" key="2">
    <source>
        <dbReference type="ARBA" id="ARBA00022723"/>
    </source>
</evidence>
<feature type="domain" description="Plastocyanin-like" evidence="4">
    <location>
        <begin position="376"/>
        <end position="492"/>
    </location>
</feature>
<keyword evidence="2" id="KW-0479">Metal-binding</keyword>
<evidence type="ECO:0000313" key="6">
    <source>
        <dbReference type="EMBL" id="GAP47635.1"/>
    </source>
</evidence>
<evidence type="ECO:0000313" key="7">
    <source>
        <dbReference type="Proteomes" id="UP000053859"/>
    </source>
</evidence>
<dbReference type="InterPro" id="IPR011706">
    <property type="entry name" value="Cu-oxidase_C"/>
</dbReference>
<organism evidence="6 7">
    <name type="scientific">Streptomyces azureus</name>
    <dbReference type="NCBI Taxonomy" id="146537"/>
    <lineage>
        <taxon>Bacteria</taxon>
        <taxon>Bacillati</taxon>
        <taxon>Actinomycetota</taxon>
        <taxon>Actinomycetes</taxon>
        <taxon>Kitasatosporales</taxon>
        <taxon>Streptomycetaceae</taxon>
        <taxon>Streptomyces</taxon>
    </lineage>
</organism>
<dbReference type="PANTHER" id="PTHR48267">
    <property type="entry name" value="CUPREDOXIN SUPERFAMILY PROTEIN"/>
    <property type="match status" value="1"/>
</dbReference>
<evidence type="ECO:0000256" key="1">
    <source>
        <dbReference type="ARBA" id="ARBA00010609"/>
    </source>
</evidence>
<gene>
    <name evidence="6" type="ORF">SAZU_2372</name>
</gene>
<dbReference type="GO" id="GO:0016491">
    <property type="term" value="F:oxidoreductase activity"/>
    <property type="evidence" value="ECO:0007669"/>
    <property type="project" value="UniProtKB-KW"/>
</dbReference>
<dbReference type="InterPro" id="IPR008972">
    <property type="entry name" value="Cupredoxin"/>
</dbReference>
<reference evidence="6" key="1">
    <citation type="journal article" date="2015" name="Genome Announc.">
        <title>Draft Genome Sequence of Thiostrepton-Producing Streptomyces azureus ATCC 14921.</title>
        <authorList>
            <person name="Sakihara K."/>
            <person name="Maeda J."/>
            <person name="Tashiro K."/>
            <person name="Fujino Y."/>
            <person name="Kuhara S."/>
            <person name="Ohshima T."/>
            <person name="Ogata S."/>
            <person name="Doi K."/>
        </authorList>
    </citation>
    <scope>NUCLEOTIDE SEQUENCE [LARGE SCALE GENOMIC DNA]</scope>
    <source>
        <strain evidence="6">ATCC14921</strain>
    </source>
</reference>
<dbReference type="Gene3D" id="2.60.40.420">
    <property type="entry name" value="Cupredoxins - blue copper proteins"/>
    <property type="match status" value="3"/>
</dbReference>
<name>A0A0K8PIA5_STRAJ</name>
<evidence type="ECO:0000259" key="5">
    <source>
        <dbReference type="Pfam" id="PF07732"/>
    </source>
</evidence>
<dbReference type="PATRIC" id="fig|146537.3.peg.2504"/>
<dbReference type="GO" id="GO:0005507">
    <property type="term" value="F:copper ion binding"/>
    <property type="evidence" value="ECO:0007669"/>
    <property type="project" value="InterPro"/>
</dbReference>
<comment type="similarity">
    <text evidence="1">Belongs to the multicopper oxidase family.</text>
</comment>
<dbReference type="InterPro" id="IPR011707">
    <property type="entry name" value="Cu-oxidase-like_N"/>
</dbReference>
<dbReference type="EMBL" id="DF968239">
    <property type="protein sequence ID" value="GAP47635.1"/>
    <property type="molecule type" value="Genomic_DNA"/>
</dbReference>
<keyword evidence="3" id="KW-0560">Oxidoreductase</keyword>
<dbReference type="CDD" id="cd04232">
    <property type="entry name" value="CuRO_1_CueO_FtsP"/>
    <property type="match status" value="1"/>
</dbReference>
<evidence type="ECO:0000256" key="3">
    <source>
        <dbReference type="ARBA" id="ARBA00023002"/>
    </source>
</evidence>
<accession>A0A0K8PIA5</accession>
<dbReference type="InterPro" id="IPR002355">
    <property type="entry name" value="Cu_oxidase_Cu_BS"/>
</dbReference>
<proteinExistence type="inferred from homology"/>
<dbReference type="Proteomes" id="UP000053859">
    <property type="component" value="Unassembled WGS sequence"/>
</dbReference>
<dbReference type="Pfam" id="PF07731">
    <property type="entry name" value="Cu-oxidase_2"/>
    <property type="match status" value="1"/>
</dbReference>
<dbReference type="PANTHER" id="PTHR48267:SF1">
    <property type="entry name" value="BILIRUBIN OXIDASE"/>
    <property type="match status" value="1"/>
</dbReference>
<dbReference type="SUPFAM" id="SSF49503">
    <property type="entry name" value="Cupredoxins"/>
    <property type="match status" value="3"/>
</dbReference>
<protein>
    <submittedName>
        <fullName evidence="6">Bilirubin oxidase</fullName>
    </submittedName>
</protein>
<dbReference type="CDD" id="cd13890">
    <property type="entry name" value="CuRO_3_CueO_FtsP"/>
    <property type="match status" value="1"/>
</dbReference>
<dbReference type="InterPro" id="IPR045087">
    <property type="entry name" value="Cu-oxidase_fam"/>
</dbReference>
<dbReference type="PROSITE" id="PS00080">
    <property type="entry name" value="MULTICOPPER_OXIDASE2"/>
    <property type="match status" value="1"/>
</dbReference>
<sequence>MSRRTLLKAGGGTVAAAAAATGGVVGWMYTTGDIDAAGEVEFTNRLAIPPLDIGRRDSSGRRVFHLRAAKGEHRLRPGRPTETWGLNAPYLGPTLRAARGDTVAVNLYNDLPETTSLHWHGMHLPARMDGGPHQGVDPGRTWSPTWTIDQPAATLWYHPHPHEQTARHVYRGMAGMFILDDDDDGAVRDAARGALPNRYGVDDIPVIVQDKRLDGDNQLDTSAHRMSGVGILGDLICVNGTTGPYHRVTTERIRLRLLNASNARFYRFGFADDRPFALVGTDGGLLPAPHETRRIQLSPAERAEIVVTLKPGERAVLRSFPPDLDLNLWDRRFNGGDDTLDILQLRAASRLAPSPKLPQRLAEASALATTSTKVDRTFELSSFSINGKSMNMRRIDFTAPRDTTEVWEVTAIDAVPHNFHVHDVQFQVLSVGGKPPSPELGGWKDTVHTPPGVPIRLALRFRDHSDPGFPYMYHCHVLYHEDQGLMGQFVVVAPGQKPGRIGSGSSHHHGHS</sequence>
<dbReference type="CDD" id="cd13867">
    <property type="entry name" value="CuRO_2_CueO_FtsP"/>
    <property type="match status" value="1"/>
</dbReference>
<evidence type="ECO:0000259" key="4">
    <source>
        <dbReference type="Pfam" id="PF07731"/>
    </source>
</evidence>
<dbReference type="Pfam" id="PF07732">
    <property type="entry name" value="Cu-oxidase_3"/>
    <property type="match status" value="1"/>
</dbReference>